<feature type="compositionally biased region" description="Basic and acidic residues" evidence="3">
    <location>
        <begin position="369"/>
        <end position="380"/>
    </location>
</feature>
<sequence length="474" mass="53226">MARIMQTIQEDIDAIVPYSMHVSSRYLDLTKKKLELTRLPKENETLTQDEQWALGTPKSVLEPLLDHWLETYDWRAQESLFNTTLPQFRTLISLPPRTSNEDRKPIRTHFVHARSSSPTAIPLLYIHSWPGSFIEIQRLMPYLIAPSSPITTTQATTQAQEQTQAFHVITPSIPGFGFSDASCEPDFGIAGVAEVFSALMQRLGYESYVICAGGWGFDVARALAVREPARVKGVFTWNPMFREPTLGEDWRAWVKWQLARVTGARYPKLSCGYTPSEVGQATEREENMKAGRPDKEKKGRPLGPAMHQLFSLRPQTLAFSMCDSPVGLLAILLDLIATQGPASALAVRPRSPFLDPGELEMQDREYEAAGHERVRSDDTVKAGSNGRAGAESQLNERRVWTPTDILNWTMMYVYPLPSSILVGLLMNTGCGSQAPKPDFAGYDEHTSKPRALRTRYALSRWVSAAFVLKAFRHR</sequence>
<dbReference type="AlphaFoldDB" id="A0A9W9DAJ5"/>
<evidence type="ECO:0000259" key="4">
    <source>
        <dbReference type="Pfam" id="PF06441"/>
    </source>
</evidence>
<protein>
    <recommendedName>
        <fullName evidence="4">Epoxide hydrolase N-terminal domain-containing protein</fullName>
    </recommendedName>
</protein>
<evidence type="ECO:0000313" key="6">
    <source>
        <dbReference type="Proteomes" id="UP001140510"/>
    </source>
</evidence>
<dbReference type="Proteomes" id="UP001140510">
    <property type="component" value="Unassembled WGS sequence"/>
</dbReference>
<comment type="caution">
    <text evidence="5">The sequence shown here is derived from an EMBL/GenBank/DDBJ whole genome shotgun (WGS) entry which is preliminary data.</text>
</comment>
<keyword evidence="2" id="KW-0378">Hydrolase</keyword>
<dbReference type="GO" id="GO:0004301">
    <property type="term" value="F:epoxide hydrolase activity"/>
    <property type="evidence" value="ECO:0007669"/>
    <property type="project" value="TreeGrafter"/>
</dbReference>
<evidence type="ECO:0000313" key="5">
    <source>
        <dbReference type="EMBL" id="KAJ4411454.1"/>
    </source>
</evidence>
<feature type="compositionally biased region" description="Basic and acidic residues" evidence="3">
    <location>
        <begin position="282"/>
        <end position="299"/>
    </location>
</feature>
<dbReference type="SUPFAM" id="SSF53474">
    <property type="entry name" value="alpha/beta-Hydrolases"/>
    <property type="match status" value="1"/>
</dbReference>
<dbReference type="PANTHER" id="PTHR21661:SF71">
    <property type="entry name" value="EPOXIDE HYDROLASE N-TERMINAL DOMAIN-CONTAINING PROTEIN"/>
    <property type="match status" value="1"/>
</dbReference>
<evidence type="ECO:0000256" key="3">
    <source>
        <dbReference type="SAM" id="MobiDB-lite"/>
    </source>
</evidence>
<proteinExistence type="inferred from homology"/>
<evidence type="ECO:0000256" key="1">
    <source>
        <dbReference type="ARBA" id="ARBA00010088"/>
    </source>
</evidence>
<feature type="region of interest" description="Disordered" evidence="3">
    <location>
        <begin position="369"/>
        <end position="394"/>
    </location>
</feature>
<reference evidence="5" key="1">
    <citation type="submission" date="2022-10" db="EMBL/GenBank/DDBJ databases">
        <title>Tapping the CABI collections for fungal endophytes: first genome assemblies for Collariella, Neodidymelliopsis, Ascochyta clinopodiicola, Didymella pomorum, Didymosphaeria variabile, Neocosmospora piperis and Neocucurbitaria cava.</title>
        <authorList>
            <person name="Hill R."/>
        </authorList>
    </citation>
    <scope>NUCLEOTIDE SEQUENCE</scope>
    <source>
        <strain evidence="5">IMI 355091</strain>
    </source>
</reference>
<dbReference type="GO" id="GO:0097176">
    <property type="term" value="P:epoxide metabolic process"/>
    <property type="evidence" value="ECO:0007669"/>
    <property type="project" value="TreeGrafter"/>
</dbReference>
<gene>
    <name evidence="5" type="ORF">N0V91_001238</name>
</gene>
<dbReference type="InterPro" id="IPR029058">
    <property type="entry name" value="AB_hydrolase_fold"/>
</dbReference>
<accession>A0A9W9DAJ5</accession>
<dbReference type="InterPro" id="IPR010497">
    <property type="entry name" value="Epoxide_hydro_N"/>
</dbReference>
<organism evidence="5 6">
    <name type="scientific">Didymella pomorum</name>
    <dbReference type="NCBI Taxonomy" id="749634"/>
    <lineage>
        <taxon>Eukaryota</taxon>
        <taxon>Fungi</taxon>
        <taxon>Dikarya</taxon>
        <taxon>Ascomycota</taxon>
        <taxon>Pezizomycotina</taxon>
        <taxon>Dothideomycetes</taxon>
        <taxon>Pleosporomycetidae</taxon>
        <taxon>Pleosporales</taxon>
        <taxon>Pleosporineae</taxon>
        <taxon>Didymellaceae</taxon>
        <taxon>Didymella</taxon>
    </lineage>
</organism>
<dbReference type="Pfam" id="PF06441">
    <property type="entry name" value="EHN"/>
    <property type="match status" value="1"/>
</dbReference>
<dbReference type="Gene3D" id="3.40.50.1820">
    <property type="entry name" value="alpha/beta hydrolase"/>
    <property type="match status" value="1"/>
</dbReference>
<keyword evidence="6" id="KW-1185">Reference proteome</keyword>
<feature type="region of interest" description="Disordered" evidence="3">
    <location>
        <begin position="277"/>
        <end position="303"/>
    </location>
</feature>
<dbReference type="PANTHER" id="PTHR21661">
    <property type="entry name" value="EPOXIDE HYDROLASE 1-RELATED"/>
    <property type="match status" value="1"/>
</dbReference>
<evidence type="ECO:0000256" key="2">
    <source>
        <dbReference type="ARBA" id="ARBA00022801"/>
    </source>
</evidence>
<comment type="similarity">
    <text evidence="1">Belongs to the peptidase S33 family.</text>
</comment>
<dbReference type="EMBL" id="JAPEVA010000005">
    <property type="protein sequence ID" value="KAJ4411454.1"/>
    <property type="molecule type" value="Genomic_DNA"/>
</dbReference>
<name>A0A9W9DAJ5_9PLEO</name>
<feature type="domain" description="Epoxide hydrolase N-terminal" evidence="4">
    <location>
        <begin position="16"/>
        <end position="136"/>
    </location>
</feature>
<dbReference type="OrthoDB" id="7130006at2759"/>